<dbReference type="AlphaFoldDB" id="A0A382WWC3"/>
<dbReference type="InterPro" id="IPR007157">
    <property type="entry name" value="PspA_VIPP1"/>
</dbReference>
<sequence>MVSIFQRIFKVTQSEVHAGMDKFEDPIKMSEQGIRDLKKSLQASMVSLAQVKSLAIRLQKETDDHKKRAADYERKAMLLLKRMQGGEIEDTEAERLATEALSKKEEALKRSTTVSGEQQTQQRMADQLQAKVEELKRQ</sequence>
<evidence type="ECO:0008006" key="4">
    <source>
        <dbReference type="Google" id="ProtNLM"/>
    </source>
</evidence>
<protein>
    <recommendedName>
        <fullName evidence="4">PspA/IM30 family protein</fullName>
    </recommendedName>
</protein>
<proteinExistence type="inferred from homology"/>
<dbReference type="PANTHER" id="PTHR31088:SF6">
    <property type="entry name" value="PHAGE SHOCK PROTEIN A"/>
    <property type="match status" value="1"/>
</dbReference>
<dbReference type="SUPFAM" id="SSF57997">
    <property type="entry name" value="Tropomyosin"/>
    <property type="match status" value="1"/>
</dbReference>
<name>A0A382WWC3_9ZZZZ</name>
<reference evidence="3" key="1">
    <citation type="submission" date="2018-05" db="EMBL/GenBank/DDBJ databases">
        <authorList>
            <person name="Lanie J.A."/>
            <person name="Ng W.-L."/>
            <person name="Kazmierczak K.M."/>
            <person name="Andrzejewski T.M."/>
            <person name="Davidsen T.M."/>
            <person name="Wayne K.J."/>
            <person name="Tettelin H."/>
            <person name="Glass J.I."/>
            <person name="Rusch D."/>
            <person name="Podicherti R."/>
            <person name="Tsui H.-C.T."/>
            <person name="Winkler M.E."/>
        </authorList>
    </citation>
    <scope>NUCLEOTIDE SEQUENCE</scope>
</reference>
<feature type="compositionally biased region" description="Polar residues" evidence="2">
    <location>
        <begin position="110"/>
        <end position="124"/>
    </location>
</feature>
<feature type="non-terminal residue" evidence="3">
    <location>
        <position position="138"/>
    </location>
</feature>
<accession>A0A382WWC3</accession>
<feature type="region of interest" description="Disordered" evidence="2">
    <location>
        <begin position="104"/>
        <end position="138"/>
    </location>
</feature>
<gene>
    <name evidence="3" type="ORF">METZ01_LOCUS415165</name>
</gene>
<dbReference type="Pfam" id="PF04012">
    <property type="entry name" value="PspA_IM30"/>
    <property type="match status" value="1"/>
</dbReference>
<evidence type="ECO:0000313" key="3">
    <source>
        <dbReference type="EMBL" id="SVD62311.1"/>
    </source>
</evidence>
<comment type="similarity">
    <text evidence="1">Belongs to the PspA/Vipp/IM30 family.</text>
</comment>
<dbReference type="EMBL" id="UINC01162518">
    <property type="protein sequence ID" value="SVD62311.1"/>
    <property type="molecule type" value="Genomic_DNA"/>
</dbReference>
<dbReference type="PANTHER" id="PTHR31088">
    <property type="entry name" value="MEMBRANE-ASSOCIATED PROTEIN VIPP1, CHLOROPLASTIC"/>
    <property type="match status" value="1"/>
</dbReference>
<organism evidence="3">
    <name type="scientific">marine metagenome</name>
    <dbReference type="NCBI Taxonomy" id="408172"/>
    <lineage>
        <taxon>unclassified sequences</taxon>
        <taxon>metagenomes</taxon>
        <taxon>ecological metagenomes</taxon>
    </lineage>
</organism>
<evidence type="ECO:0000256" key="2">
    <source>
        <dbReference type="SAM" id="MobiDB-lite"/>
    </source>
</evidence>
<evidence type="ECO:0000256" key="1">
    <source>
        <dbReference type="ARBA" id="ARBA00043985"/>
    </source>
</evidence>